<evidence type="ECO:0000313" key="1">
    <source>
        <dbReference type="EMBL" id="KAL0570686.1"/>
    </source>
</evidence>
<dbReference type="Proteomes" id="UP001465976">
    <property type="component" value="Unassembled WGS sequence"/>
</dbReference>
<keyword evidence="2" id="KW-1185">Reference proteome</keyword>
<name>A0ABR3F629_9AGAR</name>
<evidence type="ECO:0000313" key="2">
    <source>
        <dbReference type="Proteomes" id="UP001465976"/>
    </source>
</evidence>
<dbReference type="EMBL" id="JBAHYK010000890">
    <property type="protein sequence ID" value="KAL0570686.1"/>
    <property type="molecule type" value="Genomic_DNA"/>
</dbReference>
<sequence length="145" mass="16450">MHLLRSKDVGLAVEMVFRGNRLGTGGRMAGNYGGRIVHRIAQESHRGSEFMSLTVHRGTPVLASLQLHWIDTFLDDEGRDGELCLTTQKDSLGFEEMLERRMGKGGLRSVVLNVYERTYVQVDWLEKLKREGLPIRVIGKQKEIV</sequence>
<gene>
    <name evidence="1" type="ORF">V5O48_011274</name>
</gene>
<accession>A0ABR3F629</accession>
<organism evidence="1 2">
    <name type="scientific">Marasmius crinis-equi</name>
    <dbReference type="NCBI Taxonomy" id="585013"/>
    <lineage>
        <taxon>Eukaryota</taxon>
        <taxon>Fungi</taxon>
        <taxon>Dikarya</taxon>
        <taxon>Basidiomycota</taxon>
        <taxon>Agaricomycotina</taxon>
        <taxon>Agaricomycetes</taxon>
        <taxon>Agaricomycetidae</taxon>
        <taxon>Agaricales</taxon>
        <taxon>Marasmiineae</taxon>
        <taxon>Marasmiaceae</taxon>
        <taxon>Marasmius</taxon>
    </lineage>
</organism>
<comment type="caution">
    <text evidence="1">The sequence shown here is derived from an EMBL/GenBank/DDBJ whole genome shotgun (WGS) entry which is preliminary data.</text>
</comment>
<reference evidence="1 2" key="1">
    <citation type="submission" date="2024-02" db="EMBL/GenBank/DDBJ databases">
        <title>A draft genome for the cacao thread blight pathogen Marasmius crinis-equi.</title>
        <authorList>
            <person name="Cohen S.P."/>
            <person name="Baruah I.K."/>
            <person name="Amoako-Attah I."/>
            <person name="Bukari Y."/>
            <person name="Meinhardt L.W."/>
            <person name="Bailey B.A."/>
        </authorList>
    </citation>
    <scope>NUCLEOTIDE SEQUENCE [LARGE SCALE GENOMIC DNA]</scope>
    <source>
        <strain evidence="1 2">GH-76</strain>
    </source>
</reference>
<proteinExistence type="predicted"/>
<protein>
    <submittedName>
        <fullName evidence="1">Uncharacterized protein</fullName>
    </submittedName>
</protein>